<feature type="domain" description="HTH psq-type" evidence="2">
    <location>
        <begin position="31"/>
        <end position="68"/>
    </location>
</feature>
<evidence type="ECO:0000259" key="2">
    <source>
        <dbReference type="Pfam" id="PF05225"/>
    </source>
</evidence>
<dbReference type="AlphaFoldDB" id="A0A1X7SR74"/>
<dbReference type="GO" id="GO:0003677">
    <property type="term" value="F:DNA binding"/>
    <property type="evidence" value="ECO:0007669"/>
    <property type="project" value="InterPro"/>
</dbReference>
<dbReference type="SUPFAM" id="SSF46689">
    <property type="entry name" value="Homeodomain-like"/>
    <property type="match status" value="1"/>
</dbReference>
<name>A0A1X7SR74_AMPQE</name>
<sequence>MAMASTCTQARDAANHCGRPDKYKSWTDSNLYKAYLAVQKDGVSVRRAAEMYNVPKSTLHDRISGRVQFGSTSGPESYLSEEEER</sequence>
<feature type="region of interest" description="Disordered" evidence="1">
    <location>
        <begin position="63"/>
        <end position="85"/>
    </location>
</feature>
<dbReference type="EnsemblMetazoa" id="Aqu2.1.04580_001">
    <property type="protein sequence ID" value="Aqu2.1.04580_001"/>
    <property type="gene ID" value="Aqu2.1.04580"/>
</dbReference>
<feature type="region of interest" description="Disordered" evidence="1">
    <location>
        <begin position="1"/>
        <end position="20"/>
    </location>
</feature>
<dbReference type="InterPro" id="IPR009057">
    <property type="entry name" value="Homeodomain-like_sf"/>
</dbReference>
<evidence type="ECO:0000256" key="1">
    <source>
        <dbReference type="SAM" id="MobiDB-lite"/>
    </source>
</evidence>
<accession>A0A1X7SR74</accession>
<organism evidence="3">
    <name type="scientific">Amphimedon queenslandica</name>
    <name type="common">Sponge</name>
    <dbReference type="NCBI Taxonomy" id="400682"/>
    <lineage>
        <taxon>Eukaryota</taxon>
        <taxon>Metazoa</taxon>
        <taxon>Porifera</taxon>
        <taxon>Demospongiae</taxon>
        <taxon>Heteroscleromorpha</taxon>
        <taxon>Haplosclerida</taxon>
        <taxon>Niphatidae</taxon>
        <taxon>Amphimedon</taxon>
    </lineage>
</organism>
<dbReference type="OrthoDB" id="10058523at2759"/>
<reference evidence="3" key="1">
    <citation type="submission" date="2017-05" db="UniProtKB">
        <authorList>
            <consortium name="EnsemblMetazoa"/>
        </authorList>
    </citation>
    <scope>IDENTIFICATION</scope>
</reference>
<dbReference type="InterPro" id="IPR007889">
    <property type="entry name" value="HTH_Psq"/>
</dbReference>
<evidence type="ECO:0000313" key="3">
    <source>
        <dbReference type="EnsemblMetazoa" id="Aqu2.1.04580_001"/>
    </source>
</evidence>
<dbReference type="Gene3D" id="1.10.10.60">
    <property type="entry name" value="Homeodomain-like"/>
    <property type="match status" value="1"/>
</dbReference>
<dbReference type="InParanoid" id="A0A1X7SR74"/>
<protein>
    <recommendedName>
        <fullName evidence="2">HTH psq-type domain-containing protein</fullName>
    </recommendedName>
</protein>
<dbReference type="Pfam" id="PF05225">
    <property type="entry name" value="HTH_psq"/>
    <property type="match status" value="1"/>
</dbReference>
<proteinExistence type="predicted"/>